<sequence length="113" mass="12146">MARRRPYLVGIVVAILMNSSRSLNVSWTAGDFNWLKRSSSGSVVEEEAWGEFLEVLGLGCCCGVVVFLRASQKLVFGGAGVSNTVAILFGVATFFLFFSVRVGFLGSWGTLGN</sequence>
<evidence type="ECO:0000313" key="3">
    <source>
        <dbReference type="Proteomes" id="UP000887116"/>
    </source>
</evidence>
<proteinExistence type="predicted"/>
<comment type="caution">
    <text evidence="2">The sequence shown here is derived from an EMBL/GenBank/DDBJ whole genome shotgun (WGS) entry which is preliminary data.</text>
</comment>
<feature type="transmembrane region" description="Helical" evidence="1">
    <location>
        <begin position="75"/>
        <end position="98"/>
    </location>
</feature>
<name>A0A8X6FTP7_TRICU</name>
<evidence type="ECO:0008006" key="4">
    <source>
        <dbReference type="Google" id="ProtNLM"/>
    </source>
</evidence>
<evidence type="ECO:0000313" key="2">
    <source>
        <dbReference type="EMBL" id="GFQ88571.1"/>
    </source>
</evidence>
<keyword evidence="3" id="KW-1185">Reference proteome</keyword>
<dbReference type="EMBL" id="BMAO01033309">
    <property type="protein sequence ID" value="GFQ88571.1"/>
    <property type="molecule type" value="Genomic_DNA"/>
</dbReference>
<dbReference type="AlphaFoldDB" id="A0A8X6FTP7"/>
<dbReference type="OrthoDB" id="10569750at2759"/>
<accession>A0A8X6FTP7</accession>
<keyword evidence="1" id="KW-1133">Transmembrane helix</keyword>
<protein>
    <recommendedName>
        <fullName evidence="4">Transmembrane protein</fullName>
    </recommendedName>
</protein>
<gene>
    <name evidence="2" type="ORF">TNCT_88641</name>
</gene>
<keyword evidence="1" id="KW-0812">Transmembrane</keyword>
<keyword evidence="1" id="KW-0472">Membrane</keyword>
<organism evidence="2 3">
    <name type="scientific">Trichonephila clavata</name>
    <name type="common">Joro spider</name>
    <name type="synonym">Nephila clavata</name>
    <dbReference type="NCBI Taxonomy" id="2740835"/>
    <lineage>
        <taxon>Eukaryota</taxon>
        <taxon>Metazoa</taxon>
        <taxon>Ecdysozoa</taxon>
        <taxon>Arthropoda</taxon>
        <taxon>Chelicerata</taxon>
        <taxon>Arachnida</taxon>
        <taxon>Araneae</taxon>
        <taxon>Araneomorphae</taxon>
        <taxon>Entelegynae</taxon>
        <taxon>Araneoidea</taxon>
        <taxon>Nephilidae</taxon>
        <taxon>Trichonephila</taxon>
    </lineage>
</organism>
<feature type="transmembrane region" description="Helical" evidence="1">
    <location>
        <begin position="48"/>
        <end position="68"/>
    </location>
</feature>
<evidence type="ECO:0000256" key="1">
    <source>
        <dbReference type="SAM" id="Phobius"/>
    </source>
</evidence>
<reference evidence="2" key="1">
    <citation type="submission" date="2020-07" db="EMBL/GenBank/DDBJ databases">
        <title>Multicomponent nature underlies the extraordinary mechanical properties of spider dragline silk.</title>
        <authorList>
            <person name="Kono N."/>
            <person name="Nakamura H."/>
            <person name="Mori M."/>
            <person name="Yoshida Y."/>
            <person name="Ohtoshi R."/>
            <person name="Malay A.D."/>
            <person name="Moran D.A.P."/>
            <person name="Tomita M."/>
            <person name="Numata K."/>
            <person name="Arakawa K."/>
        </authorList>
    </citation>
    <scope>NUCLEOTIDE SEQUENCE</scope>
</reference>
<dbReference type="Proteomes" id="UP000887116">
    <property type="component" value="Unassembled WGS sequence"/>
</dbReference>